<dbReference type="AlphaFoldDB" id="A0AA86JK12"/>
<feature type="domain" description="Metallo-beta-lactamase" evidence="1">
    <location>
        <begin position="6"/>
        <end position="75"/>
    </location>
</feature>
<comment type="caution">
    <text evidence="2">The sequence shown here is derived from an EMBL/GenBank/DDBJ whole genome shotgun (WGS) entry which is preliminary data.</text>
</comment>
<evidence type="ECO:0000259" key="1">
    <source>
        <dbReference type="Pfam" id="PF00753"/>
    </source>
</evidence>
<dbReference type="InterPro" id="IPR001279">
    <property type="entry name" value="Metallo-B-lactamas"/>
</dbReference>
<dbReference type="EMBL" id="CAKJVE010000004">
    <property type="protein sequence ID" value="CAG9708284.1"/>
    <property type="molecule type" value="Genomic_DNA"/>
</dbReference>
<protein>
    <recommendedName>
        <fullName evidence="1">Metallo-beta-lactamase domain-containing protein</fullName>
    </recommendedName>
</protein>
<sequence length="99" mass="11653">MFPAEGGDAFLLRFDNKKNILIDMGYSDTYTNYIKDRLLQLKRQGECIDLLVITHIDKDHIGGAIKFLYENGNVDNANIIDIKEIWHNSYRFLQFKKKR</sequence>
<evidence type="ECO:0000313" key="3">
    <source>
        <dbReference type="Proteomes" id="UP000789738"/>
    </source>
</evidence>
<dbReference type="InterPro" id="IPR036866">
    <property type="entry name" value="RibonucZ/Hydroxyglut_hydro"/>
</dbReference>
<proteinExistence type="predicted"/>
<organism evidence="2 3">
    <name type="scientific">Clostridium neonatale</name>
    <dbReference type="NCBI Taxonomy" id="137838"/>
    <lineage>
        <taxon>Bacteria</taxon>
        <taxon>Bacillati</taxon>
        <taxon>Bacillota</taxon>
        <taxon>Clostridia</taxon>
        <taxon>Eubacteriales</taxon>
        <taxon>Clostridiaceae</taxon>
        <taxon>Clostridium</taxon>
    </lineage>
</organism>
<accession>A0AA86JK12</accession>
<gene>
    <name evidence="2" type="ORF">CNEO_43494</name>
</gene>
<reference evidence="2" key="1">
    <citation type="submission" date="2021-10" db="EMBL/GenBank/DDBJ databases">
        <authorList>
            <person name="Mesa V."/>
        </authorList>
    </citation>
    <scope>NUCLEOTIDE SEQUENCE</scope>
    <source>
        <strain evidence="2">CC3_PB</strain>
    </source>
</reference>
<name>A0AA86JK12_9CLOT</name>
<dbReference type="InterPro" id="IPR052159">
    <property type="entry name" value="Competence_DNA_uptake"/>
</dbReference>
<dbReference type="PANTHER" id="PTHR30619:SF1">
    <property type="entry name" value="RECOMBINATION PROTEIN 2"/>
    <property type="match status" value="1"/>
</dbReference>
<dbReference type="Gene3D" id="3.60.15.10">
    <property type="entry name" value="Ribonuclease Z/Hydroxyacylglutathione hydrolase-like"/>
    <property type="match status" value="1"/>
</dbReference>
<dbReference type="Proteomes" id="UP000789738">
    <property type="component" value="Unassembled WGS sequence"/>
</dbReference>
<dbReference type="PANTHER" id="PTHR30619">
    <property type="entry name" value="DNA INTERNALIZATION/COMPETENCE PROTEIN COMEC/REC2"/>
    <property type="match status" value="1"/>
</dbReference>
<evidence type="ECO:0000313" key="2">
    <source>
        <dbReference type="EMBL" id="CAG9708284.1"/>
    </source>
</evidence>
<dbReference type="Pfam" id="PF00753">
    <property type="entry name" value="Lactamase_B"/>
    <property type="match status" value="1"/>
</dbReference>
<dbReference type="SUPFAM" id="SSF56281">
    <property type="entry name" value="Metallo-hydrolase/oxidoreductase"/>
    <property type="match status" value="1"/>
</dbReference>